<feature type="region of interest" description="Disordered" evidence="1">
    <location>
        <begin position="83"/>
        <end position="105"/>
    </location>
</feature>
<gene>
    <name evidence="2" type="ORF">TCIL3000_4_3800</name>
</gene>
<evidence type="ECO:0000313" key="2">
    <source>
        <dbReference type="EMBL" id="CCC90276.1"/>
    </source>
</evidence>
<dbReference type="AlphaFoldDB" id="G0ULM1"/>
<protein>
    <submittedName>
        <fullName evidence="2">Uncharacterized protein</fullName>
    </submittedName>
</protein>
<proteinExistence type="predicted"/>
<reference evidence="2" key="1">
    <citation type="journal article" date="2012" name="Proc. Natl. Acad. Sci. U.S.A.">
        <title>Antigenic diversity is generated by distinct evolutionary mechanisms in African trypanosome species.</title>
        <authorList>
            <person name="Jackson A.P."/>
            <person name="Berry A."/>
            <person name="Aslett M."/>
            <person name="Allison H.C."/>
            <person name="Burton P."/>
            <person name="Vavrova-Anderson J."/>
            <person name="Brown R."/>
            <person name="Browne H."/>
            <person name="Corton N."/>
            <person name="Hauser H."/>
            <person name="Gamble J."/>
            <person name="Gilderthorp R."/>
            <person name="Marcello L."/>
            <person name="McQuillan J."/>
            <person name="Otto T.D."/>
            <person name="Quail M.A."/>
            <person name="Sanders M.J."/>
            <person name="van Tonder A."/>
            <person name="Ginger M.L."/>
            <person name="Field M.C."/>
            <person name="Barry J.D."/>
            <person name="Hertz-Fowler C."/>
            <person name="Berriman M."/>
        </authorList>
    </citation>
    <scope>NUCLEOTIDE SEQUENCE</scope>
    <source>
        <strain evidence="2">IL3000</strain>
    </source>
</reference>
<sequence>MCHINCNIPVGAAAVLSVTRLFTSHRFAVTVEVLDQISENKTKGKVKKVKRVKKKSLSISCSQVHTQIFIRVQKFDTYHTRVEHDQSTTDTNATSHHPYVHATKQ</sequence>
<dbReference type="EMBL" id="HE575317">
    <property type="protein sequence ID" value="CCC90276.1"/>
    <property type="molecule type" value="Genomic_DNA"/>
</dbReference>
<organism evidence="2">
    <name type="scientific">Trypanosoma congolense (strain IL3000)</name>
    <dbReference type="NCBI Taxonomy" id="1068625"/>
    <lineage>
        <taxon>Eukaryota</taxon>
        <taxon>Discoba</taxon>
        <taxon>Euglenozoa</taxon>
        <taxon>Kinetoplastea</taxon>
        <taxon>Metakinetoplastina</taxon>
        <taxon>Trypanosomatida</taxon>
        <taxon>Trypanosomatidae</taxon>
        <taxon>Trypanosoma</taxon>
        <taxon>Nannomonas</taxon>
    </lineage>
</organism>
<accession>G0ULM1</accession>
<evidence type="ECO:0000256" key="1">
    <source>
        <dbReference type="SAM" id="MobiDB-lite"/>
    </source>
</evidence>
<name>G0ULM1_TRYCI</name>